<reference evidence="2" key="1">
    <citation type="submission" date="2013-09" db="EMBL/GenBank/DDBJ databases">
        <title>Corchorus olitorius genome sequencing.</title>
        <authorList>
            <person name="Alam M."/>
            <person name="Haque M.S."/>
            <person name="Islam M.S."/>
            <person name="Emdad E.M."/>
            <person name="Islam M.M."/>
            <person name="Ahmed B."/>
            <person name="Halim A."/>
            <person name="Hossen Q.M.M."/>
            <person name="Hossain M.Z."/>
            <person name="Ahmed R."/>
            <person name="Khan M.M."/>
            <person name="Islam R."/>
            <person name="Rashid M.M."/>
            <person name="Khan S.A."/>
            <person name="Rahman M.S."/>
            <person name="Alam M."/>
            <person name="Yahiya A.S."/>
            <person name="Khan M.S."/>
            <person name="Azam M.S."/>
            <person name="Haque T."/>
            <person name="Lashkar M.Z.H."/>
            <person name="Akhand A.I."/>
            <person name="Morshed G."/>
            <person name="Roy S."/>
            <person name="Uddin K.S."/>
            <person name="Rabeya T."/>
            <person name="Hossain A.S."/>
            <person name="Chowdhury A."/>
            <person name="Snigdha A.R."/>
            <person name="Mortoza M.S."/>
            <person name="Matin S.A."/>
            <person name="Hoque S.M.E."/>
            <person name="Islam M.K."/>
            <person name="Roy D.K."/>
            <person name="Haider R."/>
            <person name="Moosa M.M."/>
            <person name="Elias S.M."/>
            <person name="Hasan A.M."/>
            <person name="Jahan S."/>
            <person name="Shafiuddin M."/>
            <person name="Mahmood N."/>
            <person name="Shommy N.S."/>
        </authorList>
    </citation>
    <scope>NUCLEOTIDE SEQUENCE [LARGE SCALE GENOMIC DNA]</scope>
    <source>
        <strain evidence="2">cv. O-4</strain>
    </source>
</reference>
<organism evidence="1 2">
    <name type="scientific">Corchorus olitorius</name>
    <dbReference type="NCBI Taxonomy" id="93759"/>
    <lineage>
        <taxon>Eukaryota</taxon>
        <taxon>Viridiplantae</taxon>
        <taxon>Streptophyta</taxon>
        <taxon>Embryophyta</taxon>
        <taxon>Tracheophyta</taxon>
        <taxon>Spermatophyta</taxon>
        <taxon>Magnoliopsida</taxon>
        <taxon>eudicotyledons</taxon>
        <taxon>Gunneridae</taxon>
        <taxon>Pentapetalae</taxon>
        <taxon>rosids</taxon>
        <taxon>malvids</taxon>
        <taxon>Malvales</taxon>
        <taxon>Malvaceae</taxon>
        <taxon>Grewioideae</taxon>
        <taxon>Apeibeae</taxon>
        <taxon>Corchorus</taxon>
    </lineage>
</organism>
<keyword evidence="2" id="KW-1185">Reference proteome</keyword>
<accession>A0A1R3IYY2</accession>
<sequence>MATTICCGETYSKDNDWFPLDLANSICPWRQIHQAAMK</sequence>
<dbReference type="EMBL" id="AWUE01017249">
    <property type="protein sequence ID" value="OMO87792.1"/>
    <property type="molecule type" value="Genomic_DNA"/>
</dbReference>
<dbReference type="Proteomes" id="UP000187203">
    <property type="component" value="Unassembled WGS sequence"/>
</dbReference>
<protein>
    <submittedName>
        <fullName evidence="1">Uncharacterized protein</fullName>
    </submittedName>
</protein>
<gene>
    <name evidence="1" type="ORF">COLO4_20568</name>
</gene>
<dbReference type="AlphaFoldDB" id="A0A1R3IYY2"/>
<comment type="caution">
    <text evidence="1">The sequence shown here is derived from an EMBL/GenBank/DDBJ whole genome shotgun (WGS) entry which is preliminary data.</text>
</comment>
<name>A0A1R3IYY2_9ROSI</name>
<evidence type="ECO:0000313" key="2">
    <source>
        <dbReference type="Proteomes" id="UP000187203"/>
    </source>
</evidence>
<evidence type="ECO:0000313" key="1">
    <source>
        <dbReference type="EMBL" id="OMO87792.1"/>
    </source>
</evidence>
<proteinExistence type="predicted"/>